<dbReference type="STRING" id="1434701.SAMN05443634_10228"/>
<keyword evidence="18" id="KW-1185">Reference proteome</keyword>
<dbReference type="GO" id="GO:0005615">
    <property type="term" value="C:extracellular space"/>
    <property type="evidence" value="ECO:0007669"/>
    <property type="project" value="InterPro"/>
</dbReference>
<dbReference type="InterPro" id="IPR003137">
    <property type="entry name" value="PA_domain"/>
</dbReference>
<dbReference type="SUPFAM" id="SSF52025">
    <property type="entry name" value="PA domain"/>
    <property type="match status" value="1"/>
</dbReference>
<dbReference type="NCBIfam" id="TIGR04183">
    <property type="entry name" value="Por_Secre_tail"/>
    <property type="match status" value="1"/>
</dbReference>
<dbReference type="InterPro" id="IPR050371">
    <property type="entry name" value="Fungal_virulence_M36"/>
</dbReference>
<keyword evidence="9" id="KW-0862">Zinc</keyword>
<evidence type="ECO:0000259" key="13">
    <source>
        <dbReference type="Pfam" id="PF02225"/>
    </source>
</evidence>
<keyword evidence="11" id="KW-0865">Zymogen</keyword>
<proteinExistence type="inferred from homology"/>
<organism evidence="16 17">
    <name type="scientific">Chishuiella changwenlii</name>
    <dbReference type="NCBI Taxonomy" id="1434701"/>
    <lineage>
        <taxon>Bacteria</taxon>
        <taxon>Pseudomonadati</taxon>
        <taxon>Bacteroidota</taxon>
        <taxon>Flavobacteriia</taxon>
        <taxon>Flavobacteriales</taxon>
        <taxon>Weeksellaceae</taxon>
        <taxon>Chishuiella</taxon>
    </lineage>
</organism>
<dbReference type="CDD" id="cd04818">
    <property type="entry name" value="PA_subtilisin_1"/>
    <property type="match status" value="1"/>
</dbReference>
<reference evidence="18" key="4">
    <citation type="journal article" date="2019" name="Int. J. Syst. Evol. Microbiol.">
        <title>The Global Catalogue of Microorganisms (GCM) 10K type strain sequencing project: providing services to taxonomists for standard genome sequencing and annotation.</title>
        <authorList>
            <consortium name="The Broad Institute Genomics Platform"/>
            <consortium name="The Broad Institute Genome Sequencing Center for Infectious Disease"/>
            <person name="Wu L."/>
            <person name="Ma J."/>
        </authorList>
    </citation>
    <scope>NUCLEOTIDE SEQUENCE [LARGE SCALE GENOMIC DNA]</scope>
    <source>
        <strain evidence="18">CGMCC 1.12707</strain>
    </source>
</reference>
<evidence type="ECO:0000256" key="7">
    <source>
        <dbReference type="ARBA" id="ARBA00022729"/>
    </source>
</evidence>
<dbReference type="Pfam" id="PF18962">
    <property type="entry name" value="Por_Secre_tail"/>
    <property type="match status" value="1"/>
</dbReference>
<evidence type="ECO:0000259" key="14">
    <source>
        <dbReference type="Pfam" id="PF18962"/>
    </source>
</evidence>
<feature type="signal peptide" evidence="12">
    <location>
        <begin position="1"/>
        <end position="24"/>
    </location>
</feature>
<evidence type="ECO:0000256" key="8">
    <source>
        <dbReference type="ARBA" id="ARBA00022801"/>
    </source>
</evidence>
<accession>A0A1M6TNT3</accession>
<dbReference type="CDD" id="cd09596">
    <property type="entry name" value="M36"/>
    <property type="match status" value="1"/>
</dbReference>
<evidence type="ECO:0000256" key="3">
    <source>
        <dbReference type="ARBA" id="ARBA00006006"/>
    </source>
</evidence>
<dbReference type="Gene3D" id="1.10.390.10">
    <property type="entry name" value="Neutral Protease Domain 2"/>
    <property type="match status" value="1"/>
</dbReference>
<evidence type="ECO:0000256" key="2">
    <source>
        <dbReference type="ARBA" id="ARBA00004613"/>
    </source>
</evidence>
<dbReference type="Gene3D" id="3.50.30.30">
    <property type="match status" value="1"/>
</dbReference>
<dbReference type="Proteomes" id="UP000184120">
    <property type="component" value="Unassembled WGS sequence"/>
</dbReference>
<keyword evidence="7 12" id="KW-0732">Signal</keyword>
<dbReference type="Pfam" id="PF02225">
    <property type="entry name" value="PA"/>
    <property type="match status" value="1"/>
</dbReference>
<evidence type="ECO:0000313" key="15">
    <source>
        <dbReference type="EMBL" id="GGF03791.1"/>
    </source>
</evidence>
<evidence type="ECO:0000256" key="12">
    <source>
        <dbReference type="SAM" id="SignalP"/>
    </source>
</evidence>
<protein>
    <submittedName>
        <fullName evidence="15">Peptidase M36</fullName>
    </submittedName>
    <submittedName>
        <fullName evidence="16">Por secretion system C-terminal sorting domain-containing protein</fullName>
    </submittedName>
</protein>
<evidence type="ECO:0000313" key="16">
    <source>
        <dbReference type="EMBL" id="SHK58617.1"/>
    </source>
</evidence>
<evidence type="ECO:0000256" key="1">
    <source>
        <dbReference type="ARBA" id="ARBA00001947"/>
    </source>
</evidence>
<feature type="chain" id="PRO_5013178275" evidence="12">
    <location>
        <begin position="25"/>
        <end position="874"/>
    </location>
</feature>
<evidence type="ECO:0000313" key="17">
    <source>
        <dbReference type="Proteomes" id="UP000184120"/>
    </source>
</evidence>
<reference evidence="17" key="2">
    <citation type="submission" date="2016-11" db="EMBL/GenBank/DDBJ databases">
        <authorList>
            <person name="Varghese N."/>
            <person name="Submissions S."/>
        </authorList>
    </citation>
    <scope>NUCLEOTIDE SEQUENCE [LARGE SCALE GENOMIC DNA]</scope>
    <source>
        <strain evidence="17">DSM 27989</strain>
    </source>
</reference>
<dbReference type="PRINTS" id="PR00999">
    <property type="entry name" value="FUNGALYSIN"/>
</dbReference>
<keyword evidence="5" id="KW-0645">Protease</keyword>
<name>A0A1M6TNT3_9FLAO</name>
<reference evidence="15" key="5">
    <citation type="submission" date="2024-05" db="EMBL/GenBank/DDBJ databases">
        <authorList>
            <person name="Sun Q."/>
            <person name="Zhou Y."/>
        </authorList>
    </citation>
    <scope>NUCLEOTIDE SEQUENCE</scope>
    <source>
        <strain evidence="15">CGMCC 1.12707</strain>
    </source>
</reference>
<dbReference type="NCBIfam" id="NF038113">
    <property type="entry name" value="T9SSA_dep_M36"/>
    <property type="match status" value="1"/>
</dbReference>
<comment type="subcellular location">
    <subcellularLocation>
        <location evidence="2">Secreted</location>
    </subcellularLocation>
</comment>
<sequence length="874" mass="96870">MNKKSTTFKALTLCGFLAFTPLSAQNYESLISDYLYSTSSKLKSTPFANKEFTISNIDRSESMKGDILQVQQTYNSIPVYQGISTFLIKNNQVEYANENFVSNFDASKTSKKSKSSIDEEKVAQSLFPKLLANAKINSSSSYTFTKENDNKNYVDKKLIYLPKDNQLILAMEFDFEEVNTSNYWHILVDIETGEILLKENLTVFCKFDNGTFSHDNHSHGAPTLLENKINRAETNNIKNVAGAKYNVFAFPVEAPTFGNRAIVSEDRTISLDGWHNDGTTSYTTTRGNNVYAYEDLMGTNSPSYITDAGNSLLFDYPLDINSTLDTYRDAVITNLFYANNRIHDVFYKFGFTETARNFQQNNYNKGGRGNDAVLAEARDSHGRNDSRYLNNANFASPADGINPRMQMYLWNPISPPQRISFNAPSDLVGLNMQTRTANFGPYSTVTPVIGDLVKSEPANGCTTFTNDLTDKIAFVERGVCNFTVKVKNAQVAGAKAVIVYNVDESQGHVQMGSTDDTIIIPSALITYQDGQRLSSALNSGTTINLTYQDDKSKYIWIDSSLDNGMIIHEYGHGISIRLTGNGFNCLNSNQSNEQMGEGWSDFFALMLTNRPEDDASVARGMGTFANAEQPNGGGIRPAKYSPDFAINDYTYGRTNGMTIISDGVTRSNLHRIGFVWATMLWDLHWKYVDRYGYSSNVLSNPNSGSAKVLQLVMDGLKLQSCNPTFIDGRDAILKADEINGGVDRCMIWETFAKRGLGIKASAGEKTGVGTAINDQVEDFTVPADCSLSTQEVKLNSDINVYPNPAKNEVTISSKTIKDKVNIQIFDVTGRKVLDETKVIFSGSNLDTSKLTNGVYIIKLDSKEGSSSQKLIIKK</sequence>
<reference evidence="15" key="1">
    <citation type="journal article" date="2014" name="Int. J. Syst. Evol. Microbiol.">
        <title>Complete genome of a new Firmicutes species belonging to the dominant human colonic microbiota ('Ruminococcus bicirculans') reveals two chromosomes and a selective capacity to utilize plant glucans.</title>
        <authorList>
            <consortium name="NISC Comparative Sequencing Program"/>
            <person name="Wegmann U."/>
            <person name="Louis P."/>
            <person name="Goesmann A."/>
            <person name="Henrissat B."/>
            <person name="Duncan S.H."/>
            <person name="Flint H.J."/>
        </authorList>
    </citation>
    <scope>NUCLEOTIDE SEQUENCE</scope>
    <source>
        <strain evidence="15">CGMCC 1.12707</strain>
    </source>
</reference>
<gene>
    <name evidence="15" type="ORF">GCM10010984_21450</name>
    <name evidence="16" type="ORF">SAMN05443634_10228</name>
</gene>
<keyword evidence="10" id="KW-0482">Metalloprotease</keyword>
<comment type="cofactor">
    <cofactor evidence="1">
        <name>Zn(2+)</name>
        <dbReference type="ChEBI" id="CHEBI:29105"/>
    </cofactor>
</comment>
<dbReference type="InterPro" id="IPR046450">
    <property type="entry name" value="PA_dom_sf"/>
</dbReference>
<dbReference type="InterPro" id="IPR001842">
    <property type="entry name" value="Peptidase_M36"/>
</dbReference>
<dbReference type="GO" id="GO:0006508">
    <property type="term" value="P:proteolysis"/>
    <property type="evidence" value="ECO:0007669"/>
    <property type="project" value="UniProtKB-KW"/>
</dbReference>
<dbReference type="InterPro" id="IPR026444">
    <property type="entry name" value="Secre_tail"/>
</dbReference>
<dbReference type="PANTHER" id="PTHR33478">
    <property type="entry name" value="EXTRACELLULAR METALLOPROTEINASE MEP"/>
    <property type="match status" value="1"/>
</dbReference>
<evidence type="ECO:0000256" key="5">
    <source>
        <dbReference type="ARBA" id="ARBA00022670"/>
    </source>
</evidence>
<reference evidence="16" key="3">
    <citation type="submission" date="2016-11" db="EMBL/GenBank/DDBJ databases">
        <authorList>
            <person name="Jaros S."/>
            <person name="Januszkiewicz K."/>
            <person name="Wedrychowicz H."/>
        </authorList>
    </citation>
    <scope>NUCLEOTIDE SEQUENCE [LARGE SCALE GENOMIC DNA]</scope>
    <source>
        <strain evidence="16">DSM 27989</strain>
    </source>
</reference>
<dbReference type="RefSeq" id="WP_072929305.1">
    <property type="nucleotide sequence ID" value="NZ_BMFL01000014.1"/>
</dbReference>
<dbReference type="InterPro" id="IPR027268">
    <property type="entry name" value="Peptidase_M4/M1_CTD_sf"/>
</dbReference>
<keyword evidence="4" id="KW-0964">Secreted</keyword>
<dbReference type="GO" id="GO:0004222">
    <property type="term" value="F:metalloendopeptidase activity"/>
    <property type="evidence" value="ECO:0007669"/>
    <property type="project" value="InterPro"/>
</dbReference>
<dbReference type="EMBL" id="BMFL01000014">
    <property type="protein sequence ID" value="GGF03791.1"/>
    <property type="molecule type" value="Genomic_DNA"/>
</dbReference>
<feature type="domain" description="PA" evidence="13">
    <location>
        <begin position="449"/>
        <end position="533"/>
    </location>
</feature>
<dbReference type="SUPFAM" id="SSF55486">
    <property type="entry name" value="Metalloproteases ('zincins'), catalytic domain"/>
    <property type="match status" value="1"/>
</dbReference>
<dbReference type="GO" id="GO:0008270">
    <property type="term" value="F:zinc ion binding"/>
    <property type="evidence" value="ECO:0007669"/>
    <property type="project" value="InterPro"/>
</dbReference>
<comment type="similarity">
    <text evidence="3">Belongs to the peptidase M36 family.</text>
</comment>
<evidence type="ECO:0000313" key="18">
    <source>
        <dbReference type="Proteomes" id="UP000650994"/>
    </source>
</evidence>
<keyword evidence="6" id="KW-0479">Metal-binding</keyword>
<dbReference type="AlphaFoldDB" id="A0A1M6TNT3"/>
<dbReference type="Gene3D" id="3.10.170.10">
    <property type="match status" value="1"/>
</dbReference>
<dbReference type="Pfam" id="PF02128">
    <property type="entry name" value="Peptidase_M36"/>
    <property type="match status" value="1"/>
</dbReference>
<dbReference type="EMBL" id="FRBH01000002">
    <property type="protein sequence ID" value="SHK58617.1"/>
    <property type="molecule type" value="Genomic_DNA"/>
</dbReference>
<dbReference type="PANTHER" id="PTHR33478:SF1">
    <property type="entry name" value="EXTRACELLULAR METALLOPROTEINASE MEP"/>
    <property type="match status" value="1"/>
</dbReference>
<feature type="domain" description="Secretion system C-terminal sorting" evidence="14">
    <location>
        <begin position="800"/>
        <end position="872"/>
    </location>
</feature>
<evidence type="ECO:0000256" key="10">
    <source>
        <dbReference type="ARBA" id="ARBA00023049"/>
    </source>
</evidence>
<evidence type="ECO:0000256" key="11">
    <source>
        <dbReference type="ARBA" id="ARBA00023145"/>
    </source>
</evidence>
<evidence type="ECO:0000256" key="9">
    <source>
        <dbReference type="ARBA" id="ARBA00022833"/>
    </source>
</evidence>
<keyword evidence="8" id="KW-0378">Hydrolase</keyword>
<evidence type="ECO:0000256" key="4">
    <source>
        <dbReference type="ARBA" id="ARBA00022525"/>
    </source>
</evidence>
<dbReference type="OrthoDB" id="5377264at2"/>
<dbReference type="Proteomes" id="UP000650994">
    <property type="component" value="Unassembled WGS sequence"/>
</dbReference>
<evidence type="ECO:0000256" key="6">
    <source>
        <dbReference type="ARBA" id="ARBA00022723"/>
    </source>
</evidence>